<dbReference type="SUPFAM" id="SSF55729">
    <property type="entry name" value="Acyl-CoA N-acyltransferases (Nat)"/>
    <property type="match status" value="1"/>
</dbReference>
<reference evidence="3 4" key="1">
    <citation type="journal article" date="2019" name="Int. J. Syst. Evol. Microbiol.">
        <title>Capsulimonas corticalis gen. nov., sp. nov., an aerobic capsulated bacterium, of a novel bacterial order, Capsulimonadales ord. nov., of the class Armatimonadia of the phylum Armatimonadetes.</title>
        <authorList>
            <person name="Li J."/>
            <person name="Kudo C."/>
            <person name="Tonouchi A."/>
        </authorList>
    </citation>
    <scope>NUCLEOTIDE SEQUENCE [LARGE SCALE GENOMIC DNA]</scope>
    <source>
        <strain evidence="3 4">AX-7</strain>
    </source>
</reference>
<gene>
    <name evidence="3" type="ORF">CCAX7_006840</name>
</gene>
<sequence length="203" mass="22493">MDRIRLATTDDAEAVLRIYGPICAESAITFDVTPPPVDVLREEIAGLTREFPWLMYERDGVVAGYVYASRHRDRAAYQWAVTTSIYLDPQYHRQGIGRRLYAALFALLELQGYYTAYAGITQPNEASIGLHESLGFKEIGVYANVGFKLGEWRNVSWWGLTLRSPSSSPAPPTPLYELAGTPEFEAILAHPPAGWAGVAEARG</sequence>
<dbReference type="Gene3D" id="3.40.630.30">
    <property type="match status" value="1"/>
</dbReference>
<dbReference type="PANTHER" id="PTHR43072">
    <property type="entry name" value="N-ACETYLTRANSFERASE"/>
    <property type="match status" value="1"/>
</dbReference>
<keyword evidence="1" id="KW-0808">Transferase</keyword>
<evidence type="ECO:0000313" key="4">
    <source>
        <dbReference type="Proteomes" id="UP000287394"/>
    </source>
</evidence>
<evidence type="ECO:0000313" key="3">
    <source>
        <dbReference type="EMBL" id="BDI28633.1"/>
    </source>
</evidence>
<dbReference type="Pfam" id="PF00583">
    <property type="entry name" value="Acetyltransf_1"/>
    <property type="match status" value="1"/>
</dbReference>
<dbReference type="Proteomes" id="UP000287394">
    <property type="component" value="Chromosome"/>
</dbReference>
<evidence type="ECO:0000256" key="2">
    <source>
        <dbReference type="ARBA" id="ARBA00023315"/>
    </source>
</evidence>
<dbReference type="InterPro" id="IPR000182">
    <property type="entry name" value="GNAT_dom"/>
</dbReference>
<dbReference type="InterPro" id="IPR016181">
    <property type="entry name" value="Acyl_CoA_acyltransferase"/>
</dbReference>
<dbReference type="FunCoup" id="A0A402D1N3">
    <property type="interactions" value="20"/>
</dbReference>
<evidence type="ECO:0000256" key="1">
    <source>
        <dbReference type="ARBA" id="ARBA00022679"/>
    </source>
</evidence>
<dbReference type="KEGG" id="ccot:CCAX7_006840"/>
<protein>
    <submittedName>
        <fullName evidence="3">N-acetyltransferase</fullName>
    </submittedName>
</protein>
<dbReference type="PROSITE" id="PS51186">
    <property type="entry name" value="GNAT"/>
    <property type="match status" value="1"/>
</dbReference>
<dbReference type="GO" id="GO:0016747">
    <property type="term" value="F:acyltransferase activity, transferring groups other than amino-acyl groups"/>
    <property type="evidence" value="ECO:0007669"/>
    <property type="project" value="InterPro"/>
</dbReference>
<keyword evidence="2" id="KW-0012">Acyltransferase</keyword>
<dbReference type="CDD" id="cd04301">
    <property type="entry name" value="NAT_SF"/>
    <property type="match status" value="1"/>
</dbReference>
<dbReference type="AlphaFoldDB" id="A0A402D1N3"/>
<dbReference type="PANTHER" id="PTHR43072:SF23">
    <property type="entry name" value="UPF0039 PROTEIN C11D3.02C"/>
    <property type="match status" value="1"/>
</dbReference>
<organism evidence="3 4">
    <name type="scientific">Capsulimonas corticalis</name>
    <dbReference type="NCBI Taxonomy" id="2219043"/>
    <lineage>
        <taxon>Bacteria</taxon>
        <taxon>Bacillati</taxon>
        <taxon>Armatimonadota</taxon>
        <taxon>Armatimonadia</taxon>
        <taxon>Capsulimonadales</taxon>
        <taxon>Capsulimonadaceae</taxon>
        <taxon>Capsulimonas</taxon>
    </lineage>
</organism>
<keyword evidence="4" id="KW-1185">Reference proteome</keyword>
<dbReference type="RefSeq" id="WP_119323391.1">
    <property type="nucleotide sequence ID" value="NZ_AP025739.1"/>
</dbReference>
<name>A0A402D1N3_9BACT</name>
<proteinExistence type="predicted"/>
<dbReference type="OrthoDB" id="9798006at2"/>
<dbReference type="EMBL" id="AP025739">
    <property type="protein sequence ID" value="BDI28633.1"/>
    <property type="molecule type" value="Genomic_DNA"/>
</dbReference>
<accession>A0A402D1N3</accession>